<protein>
    <submittedName>
        <fullName evidence="1">BnaCnng57770D protein</fullName>
    </submittedName>
</protein>
<dbReference type="InterPro" id="IPR036388">
    <property type="entry name" value="WH-like_DNA-bd_sf"/>
</dbReference>
<dbReference type="Gramene" id="CDY68154">
    <property type="protein sequence ID" value="CDY68154"/>
    <property type="gene ID" value="GSBRNA2T00069981001"/>
</dbReference>
<dbReference type="Gene3D" id="1.10.10.10">
    <property type="entry name" value="Winged helix-like DNA-binding domain superfamily/Winged helix DNA-binding domain"/>
    <property type="match status" value="1"/>
</dbReference>
<accession>A0A078JMW8</accession>
<keyword evidence="2" id="KW-1185">Reference proteome</keyword>
<dbReference type="AlphaFoldDB" id="A0A078JMW8"/>
<evidence type="ECO:0000313" key="2">
    <source>
        <dbReference type="Proteomes" id="UP000028999"/>
    </source>
</evidence>
<proteinExistence type="predicted"/>
<sequence length="43" mass="5145">MKFSYDNLGDENIKSCFLYCALFPEDDEIEKGKGIRRYKKSYE</sequence>
<dbReference type="EMBL" id="LK036908">
    <property type="protein sequence ID" value="CDY68154.1"/>
    <property type="molecule type" value="Genomic_DNA"/>
</dbReference>
<name>A0A078JMW8_BRANA</name>
<evidence type="ECO:0000313" key="1">
    <source>
        <dbReference type="EMBL" id="CDY68154.1"/>
    </source>
</evidence>
<reference evidence="1 2" key="1">
    <citation type="journal article" date="2014" name="Science">
        <title>Plant genetics. Early allopolyploid evolution in the post-Neolithic Brassica napus oilseed genome.</title>
        <authorList>
            <person name="Chalhoub B."/>
            <person name="Denoeud F."/>
            <person name="Liu S."/>
            <person name="Parkin I.A."/>
            <person name="Tang H."/>
            <person name="Wang X."/>
            <person name="Chiquet J."/>
            <person name="Belcram H."/>
            <person name="Tong C."/>
            <person name="Samans B."/>
            <person name="Correa M."/>
            <person name="Da Silva C."/>
            <person name="Just J."/>
            <person name="Falentin C."/>
            <person name="Koh C.S."/>
            <person name="Le Clainche I."/>
            <person name="Bernard M."/>
            <person name="Bento P."/>
            <person name="Noel B."/>
            <person name="Labadie K."/>
            <person name="Alberti A."/>
            <person name="Charles M."/>
            <person name="Arnaud D."/>
            <person name="Guo H."/>
            <person name="Daviaud C."/>
            <person name="Alamery S."/>
            <person name="Jabbari K."/>
            <person name="Zhao M."/>
            <person name="Edger P.P."/>
            <person name="Chelaifa H."/>
            <person name="Tack D."/>
            <person name="Lassalle G."/>
            <person name="Mestiri I."/>
            <person name="Schnel N."/>
            <person name="Le Paslier M.C."/>
            <person name="Fan G."/>
            <person name="Renault V."/>
            <person name="Bayer P.E."/>
            <person name="Golicz A.A."/>
            <person name="Manoli S."/>
            <person name="Lee T.H."/>
            <person name="Thi V.H."/>
            <person name="Chalabi S."/>
            <person name="Hu Q."/>
            <person name="Fan C."/>
            <person name="Tollenaere R."/>
            <person name="Lu Y."/>
            <person name="Battail C."/>
            <person name="Shen J."/>
            <person name="Sidebottom C.H."/>
            <person name="Wang X."/>
            <person name="Canaguier A."/>
            <person name="Chauveau A."/>
            <person name="Berard A."/>
            <person name="Deniot G."/>
            <person name="Guan M."/>
            <person name="Liu Z."/>
            <person name="Sun F."/>
            <person name="Lim Y.P."/>
            <person name="Lyons E."/>
            <person name="Town C.D."/>
            <person name="Bancroft I."/>
            <person name="Wang X."/>
            <person name="Meng J."/>
            <person name="Ma J."/>
            <person name="Pires J.C."/>
            <person name="King G.J."/>
            <person name="Brunel D."/>
            <person name="Delourme R."/>
            <person name="Renard M."/>
            <person name="Aury J.M."/>
            <person name="Adams K.L."/>
            <person name="Batley J."/>
            <person name="Snowdon R.J."/>
            <person name="Tost J."/>
            <person name="Edwards D."/>
            <person name="Zhou Y."/>
            <person name="Hua W."/>
            <person name="Sharpe A.G."/>
            <person name="Paterson A.H."/>
            <person name="Guan C."/>
            <person name="Wincker P."/>
        </authorList>
    </citation>
    <scope>NUCLEOTIDE SEQUENCE [LARGE SCALE GENOMIC DNA]</scope>
    <source>
        <strain evidence="2">cv. Darmor-bzh</strain>
    </source>
</reference>
<gene>
    <name evidence="1" type="primary">BnaCnng57770D</name>
    <name evidence="1" type="ORF">GSBRNA2T00069981001</name>
</gene>
<dbReference type="Proteomes" id="UP000028999">
    <property type="component" value="Unassembled WGS sequence"/>
</dbReference>
<organism evidence="1 2">
    <name type="scientific">Brassica napus</name>
    <name type="common">Rape</name>
    <dbReference type="NCBI Taxonomy" id="3708"/>
    <lineage>
        <taxon>Eukaryota</taxon>
        <taxon>Viridiplantae</taxon>
        <taxon>Streptophyta</taxon>
        <taxon>Embryophyta</taxon>
        <taxon>Tracheophyta</taxon>
        <taxon>Spermatophyta</taxon>
        <taxon>Magnoliopsida</taxon>
        <taxon>eudicotyledons</taxon>
        <taxon>Gunneridae</taxon>
        <taxon>Pentapetalae</taxon>
        <taxon>rosids</taxon>
        <taxon>malvids</taxon>
        <taxon>Brassicales</taxon>
        <taxon>Brassicaceae</taxon>
        <taxon>Brassiceae</taxon>
        <taxon>Brassica</taxon>
    </lineage>
</organism>
<dbReference type="PaxDb" id="3708-A0A078JMW8"/>